<name>A0ABT8SSV4_9HYPH</name>
<accession>A0ABT8SSV4</accession>
<reference evidence="2" key="1">
    <citation type="journal article" date="2015" name="Int. J. Syst. Evol. Microbiol.">
        <title>Rhizobium oryzicola sp. nov., potential plant-growth-promoting endophytic bacteria isolated from rice roots.</title>
        <authorList>
            <person name="Zhang X.X."/>
            <person name="Gao J.S."/>
            <person name="Cao Y.H."/>
            <person name="Sheirdil R.A."/>
            <person name="Wang X.C."/>
            <person name="Zhang L."/>
        </authorList>
    </citation>
    <scope>NUCLEOTIDE SEQUENCE</scope>
    <source>
        <strain evidence="2">05753</strain>
    </source>
</reference>
<keyword evidence="1" id="KW-1277">Toxin-antitoxin system</keyword>
<dbReference type="Pfam" id="PF05016">
    <property type="entry name" value="ParE_toxin"/>
    <property type="match status" value="1"/>
</dbReference>
<evidence type="ECO:0000256" key="1">
    <source>
        <dbReference type="ARBA" id="ARBA00022649"/>
    </source>
</evidence>
<dbReference type="Gene3D" id="3.30.2310.20">
    <property type="entry name" value="RelE-like"/>
    <property type="match status" value="1"/>
</dbReference>
<dbReference type="Proteomes" id="UP001169006">
    <property type="component" value="Unassembled WGS sequence"/>
</dbReference>
<gene>
    <name evidence="2" type="ORF">Q2T52_05115</name>
</gene>
<dbReference type="InterPro" id="IPR035093">
    <property type="entry name" value="RelE/ParE_toxin_dom_sf"/>
</dbReference>
<sequence length="107" mass="12289">MQRLPVNYRAAALSDLQEIYLIVLEISHNSVTARGFVERIMARCLRIGAAPKGGRKREDLHPDLYTVPFERKAVIAYVIRHDAVEITNIFYGGRDYEALYRDVPEPE</sequence>
<protein>
    <submittedName>
        <fullName evidence="2">Type II toxin-antitoxin system RelE/ParE family toxin</fullName>
    </submittedName>
</protein>
<dbReference type="EMBL" id="JAUKWQ010000001">
    <property type="protein sequence ID" value="MDO1581471.1"/>
    <property type="molecule type" value="Genomic_DNA"/>
</dbReference>
<keyword evidence="3" id="KW-1185">Reference proteome</keyword>
<organism evidence="2 3">
    <name type="scientific">Rhizobium oryzicola</name>
    <dbReference type="NCBI Taxonomy" id="1232668"/>
    <lineage>
        <taxon>Bacteria</taxon>
        <taxon>Pseudomonadati</taxon>
        <taxon>Pseudomonadota</taxon>
        <taxon>Alphaproteobacteria</taxon>
        <taxon>Hyphomicrobiales</taxon>
        <taxon>Rhizobiaceae</taxon>
        <taxon>Rhizobium/Agrobacterium group</taxon>
        <taxon>Rhizobium</taxon>
    </lineage>
</organism>
<evidence type="ECO:0000313" key="3">
    <source>
        <dbReference type="Proteomes" id="UP001169006"/>
    </source>
</evidence>
<comment type="caution">
    <text evidence="2">The sequence shown here is derived from an EMBL/GenBank/DDBJ whole genome shotgun (WGS) entry which is preliminary data.</text>
</comment>
<proteinExistence type="predicted"/>
<evidence type="ECO:0000313" key="2">
    <source>
        <dbReference type="EMBL" id="MDO1581471.1"/>
    </source>
</evidence>
<reference evidence="2" key="2">
    <citation type="submission" date="2023-07" db="EMBL/GenBank/DDBJ databases">
        <authorList>
            <person name="Sun H."/>
        </authorList>
    </citation>
    <scope>NUCLEOTIDE SEQUENCE</scope>
    <source>
        <strain evidence="2">05753</strain>
    </source>
</reference>
<dbReference type="InterPro" id="IPR007712">
    <property type="entry name" value="RelE/ParE_toxin"/>
</dbReference>